<comment type="caution">
    <text evidence="3">The sequence shown here is derived from an EMBL/GenBank/DDBJ whole genome shotgun (WGS) entry which is preliminary data.</text>
</comment>
<name>A0A6A3A387_HIBSY</name>
<dbReference type="Proteomes" id="UP000436088">
    <property type="component" value="Unassembled WGS sequence"/>
</dbReference>
<dbReference type="EMBL" id="VEPZ02001044">
    <property type="protein sequence ID" value="KAE8698658.1"/>
    <property type="molecule type" value="Genomic_DNA"/>
</dbReference>
<dbReference type="InterPro" id="IPR036388">
    <property type="entry name" value="WH-like_DNA-bd_sf"/>
</dbReference>
<reference evidence="3" key="1">
    <citation type="submission" date="2019-09" db="EMBL/GenBank/DDBJ databases">
        <title>Draft genome information of white flower Hibiscus syriacus.</title>
        <authorList>
            <person name="Kim Y.-M."/>
        </authorList>
    </citation>
    <scope>NUCLEOTIDE SEQUENCE [LARGE SCALE GENOMIC DNA]</scope>
    <source>
        <strain evidence="3">YM2019G1</strain>
    </source>
</reference>
<dbReference type="GO" id="GO:0043138">
    <property type="term" value="F:3'-5' DNA helicase activity"/>
    <property type="evidence" value="ECO:0007669"/>
    <property type="project" value="UniProtKB-EC"/>
</dbReference>
<dbReference type="InterPro" id="IPR018982">
    <property type="entry name" value="RQC_domain"/>
</dbReference>
<feature type="compositionally biased region" description="Basic and acidic residues" evidence="1">
    <location>
        <begin position="197"/>
        <end position="212"/>
    </location>
</feature>
<evidence type="ECO:0000313" key="3">
    <source>
        <dbReference type="EMBL" id="KAE8698658.1"/>
    </source>
</evidence>
<dbReference type="InterPro" id="IPR036390">
    <property type="entry name" value="WH_DNA-bd_sf"/>
</dbReference>
<dbReference type="GO" id="GO:0000166">
    <property type="term" value="F:nucleotide binding"/>
    <property type="evidence" value="ECO:0007669"/>
    <property type="project" value="InterPro"/>
</dbReference>
<feature type="region of interest" description="Disordered" evidence="1">
    <location>
        <begin position="146"/>
        <end position="222"/>
    </location>
</feature>
<dbReference type="SUPFAM" id="SSF47819">
    <property type="entry name" value="HRDC-like"/>
    <property type="match status" value="1"/>
</dbReference>
<accession>A0A6A3A387</accession>
<dbReference type="Gene3D" id="1.10.150.80">
    <property type="entry name" value="HRDC domain"/>
    <property type="match status" value="1"/>
</dbReference>
<gene>
    <name evidence="3" type="ORF">F3Y22_tig00110597pilonHSYRG00586</name>
</gene>
<feature type="domain" description="RQC" evidence="2">
    <location>
        <begin position="13"/>
        <end position="108"/>
    </location>
</feature>
<evidence type="ECO:0000256" key="1">
    <source>
        <dbReference type="SAM" id="MobiDB-lite"/>
    </source>
</evidence>
<dbReference type="Gene3D" id="1.10.10.10">
    <property type="entry name" value="Winged helix-like DNA-binding domain superfamily/Winged helix DNA-binding domain"/>
    <property type="match status" value="1"/>
</dbReference>
<feature type="compositionally biased region" description="Low complexity" evidence="1">
    <location>
        <begin position="168"/>
        <end position="177"/>
    </location>
</feature>
<dbReference type="InterPro" id="IPR044876">
    <property type="entry name" value="HRDC_dom_sf"/>
</dbReference>
<dbReference type="AlphaFoldDB" id="A0A6A3A387"/>
<sequence>MKQSEIMHVHPNINETDGMINGTVYKGSLSQFVKKHRHETLSLDGAGKHLAKGEASRIIHHLVVKEFLLEDVKKSDIYGSVSSVLKVNESKAKTLFLGGQHISKRVPRTKEELLEINGIGKDKVSKYGDRLLETIEATIKEYYKTDKIGSGSSNDSNDSAKRRRDATAAPNANASDYNNDDDDFTRSTGRSKKRTVERRDKDGDPYPSKDPDYYNNTDNEDL</sequence>
<organism evidence="3 4">
    <name type="scientific">Hibiscus syriacus</name>
    <name type="common">Rose of Sharon</name>
    <dbReference type="NCBI Taxonomy" id="106335"/>
    <lineage>
        <taxon>Eukaryota</taxon>
        <taxon>Viridiplantae</taxon>
        <taxon>Streptophyta</taxon>
        <taxon>Embryophyta</taxon>
        <taxon>Tracheophyta</taxon>
        <taxon>Spermatophyta</taxon>
        <taxon>Magnoliopsida</taxon>
        <taxon>eudicotyledons</taxon>
        <taxon>Gunneridae</taxon>
        <taxon>Pentapetalae</taxon>
        <taxon>rosids</taxon>
        <taxon>malvids</taxon>
        <taxon>Malvales</taxon>
        <taxon>Malvaceae</taxon>
        <taxon>Malvoideae</taxon>
        <taxon>Hibiscus</taxon>
    </lineage>
</organism>
<evidence type="ECO:0000259" key="2">
    <source>
        <dbReference type="SMART" id="SM00956"/>
    </source>
</evidence>
<keyword evidence="4" id="KW-1185">Reference proteome</keyword>
<dbReference type="InterPro" id="IPR010997">
    <property type="entry name" value="HRDC-like_sf"/>
</dbReference>
<proteinExistence type="predicted"/>
<dbReference type="SMART" id="SM00956">
    <property type="entry name" value="RQC"/>
    <property type="match status" value="1"/>
</dbReference>
<protein>
    <recommendedName>
        <fullName evidence="2">RQC domain-containing protein</fullName>
    </recommendedName>
</protein>
<dbReference type="SUPFAM" id="SSF46785">
    <property type="entry name" value="Winged helix' DNA-binding domain"/>
    <property type="match status" value="1"/>
</dbReference>
<dbReference type="GO" id="GO:0003676">
    <property type="term" value="F:nucleic acid binding"/>
    <property type="evidence" value="ECO:0007669"/>
    <property type="project" value="InterPro"/>
</dbReference>
<dbReference type="Pfam" id="PF09382">
    <property type="entry name" value="RQC"/>
    <property type="match status" value="1"/>
</dbReference>
<dbReference type="GO" id="GO:0006260">
    <property type="term" value="P:DNA replication"/>
    <property type="evidence" value="ECO:0007669"/>
    <property type="project" value="InterPro"/>
</dbReference>
<evidence type="ECO:0000313" key="4">
    <source>
        <dbReference type="Proteomes" id="UP000436088"/>
    </source>
</evidence>
<dbReference type="GO" id="GO:0006281">
    <property type="term" value="P:DNA repair"/>
    <property type="evidence" value="ECO:0007669"/>
    <property type="project" value="InterPro"/>
</dbReference>